<reference evidence="2" key="1">
    <citation type="journal article" date="2015" name="Nature">
        <title>Complex archaea that bridge the gap between prokaryotes and eukaryotes.</title>
        <authorList>
            <person name="Spang A."/>
            <person name="Saw J.H."/>
            <person name="Jorgensen S.L."/>
            <person name="Zaremba-Niedzwiedzka K."/>
            <person name="Martijn J."/>
            <person name="Lind A.E."/>
            <person name="van Eijk R."/>
            <person name="Schleper C."/>
            <person name="Guy L."/>
            <person name="Ettema T.J."/>
        </authorList>
    </citation>
    <scope>NUCLEOTIDE SEQUENCE</scope>
</reference>
<keyword evidence="1" id="KW-1133">Transmembrane helix</keyword>
<proteinExistence type="predicted"/>
<name>A0A0F9B2U4_9ZZZZ</name>
<feature type="transmembrane region" description="Helical" evidence="1">
    <location>
        <begin position="122"/>
        <end position="139"/>
    </location>
</feature>
<evidence type="ECO:0000313" key="2">
    <source>
        <dbReference type="EMBL" id="KKL08132.1"/>
    </source>
</evidence>
<sequence length="148" mass="16291">MSIFSKALDIVGDVTGLSSVKDAAKTLIGALSSNPEAEAKMKAFELEQMKIELQDNASLRDLYKAEVQSDDKFVKRARPAMLWLCFGILAVNFGLIPIINAITLSFGGSEITVNYPDLPDNVYFTITSIFGLYAGARSWDKYKKNGKK</sequence>
<dbReference type="AlphaFoldDB" id="A0A0F9B2U4"/>
<keyword evidence="1" id="KW-0472">Membrane</keyword>
<evidence type="ECO:0008006" key="3">
    <source>
        <dbReference type="Google" id="ProtNLM"/>
    </source>
</evidence>
<comment type="caution">
    <text evidence="2">The sequence shown here is derived from an EMBL/GenBank/DDBJ whole genome shotgun (WGS) entry which is preliminary data.</text>
</comment>
<dbReference type="EMBL" id="LAZR01043003">
    <property type="protein sequence ID" value="KKL08132.1"/>
    <property type="molecule type" value="Genomic_DNA"/>
</dbReference>
<accession>A0A0F9B2U4</accession>
<dbReference type="InterPro" id="IPR021497">
    <property type="entry name" value="GTA_holin_3TM"/>
</dbReference>
<organism evidence="2">
    <name type="scientific">marine sediment metagenome</name>
    <dbReference type="NCBI Taxonomy" id="412755"/>
    <lineage>
        <taxon>unclassified sequences</taxon>
        <taxon>metagenomes</taxon>
        <taxon>ecological metagenomes</taxon>
    </lineage>
</organism>
<feature type="transmembrane region" description="Helical" evidence="1">
    <location>
        <begin position="81"/>
        <end position="102"/>
    </location>
</feature>
<dbReference type="Pfam" id="PF11351">
    <property type="entry name" value="GTA_holin_3TM"/>
    <property type="match status" value="1"/>
</dbReference>
<gene>
    <name evidence="2" type="ORF">LCGC14_2578940</name>
</gene>
<protein>
    <recommendedName>
        <fullName evidence="3">Holin of 3TMs, for gene-transfer release</fullName>
    </recommendedName>
</protein>
<evidence type="ECO:0000256" key="1">
    <source>
        <dbReference type="SAM" id="Phobius"/>
    </source>
</evidence>
<keyword evidence="1" id="KW-0812">Transmembrane</keyword>